<dbReference type="STRING" id="1035195.HMPREF9997_00957"/>
<accession>L1MI05</accession>
<dbReference type="PROSITE" id="PS50977">
    <property type="entry name" value="HTH_TETR_2"/>
    <property type="match status" value="1"/>
</dbReference>
<dbReference type="PANTHER" id="PTHR30055:SF234">
    <property type="entry name" value="HTH-TYPE TRANSCRIPTIONAL REGULATOR BETI"/>
    <property type="match status" value="1"/>
</dbReference>
<name>L1MI05_9CORY</name>
<sequence>MFVILDCVDEPPLTLSLREQRHIEAVHHVTTIAFELFEQQGYQNTTIAQIAKAAKISEATFYRWFGTKEGLITTDPLRNQGGSMLKLIDLDDLIGSIDRIAATSNFSGMTYILQEPSVRVAINAELDDYAEQLIPDLQQRGHSPLKARVLARSLVFGVYFGSLEQWYLDGSVRPLRDVFYDALTSTGFMEQLTASPSEDHQ</sequence>
<dbReference type="EMBL" id="AMEM01000016">
    <property type="protein sequence ID" value="EKX90893.1"/>
    <property type="molecule type" value="Genomic_DNA"/>
</dbReference>
<dbReference type="InterPro" id="IPR001647">
    <property type="entry name" value="HTH_TetR"/>
</dbReference>
<gene>
    <name evidence="6" type="ORF">HMPREF9997_00957</name>
</gene>
<dbReference type="Proteomes" id="UP000010445">
    <property type="component" value="Unassembled WGS sequence"/>
</dbReference>
<feature type="domain" description="HTH tetR-type" evidence="5">
    <location>
        <begin position="23"/>
        <end position="83"/>
    </location>
</feature>
<proteinExistence type="predicted"/>
<reference evidence="6 7" key="1">
    <citation type="submission" date="2012-05" db="EMBL/GenBank/DDBJ databases">
        <authorList>
            <person name="Weinstock G."/>
            <person name="Sodergren E."/>
            <person name="Lobos E.A."/>
            <person name="Fulton L."/>
            <person name="Fulton R."/>
            <person name="Courtney L."/>
            <person name="Fronick C."/>
            <person name="O'Laughlin M."/>
            <person name="Godfrey J."/>
            <person name="Wilson R.M."/>
            <person name="Miner T."/>
            <person name="Farmer C."/>
            <person name="Delehaunty K."/>
            <person name="Cordes M."/>
            <person name="Minx P."/>
            <person name="Tomlinson C."/>
            <person name="Chen J."/>
            <person name="Wollam A."/>
            <person name="Pepin K.H."/>
            <person name="Bhonagiri V."/>
            <person name="Zhang X."/>
            <person name="Suruliraj S."/>
            <person name="Warren W."/>
            <person name="Mitreva M."/>
            <person name="Mardis E.R."/>
            <person name="Wilson R.K."/>
        </authorList>
    </citation>
    <scope>NUCLEOTIDE SEQUENCE [LARGE SCALE GENOMIC DNA]</scope>
    <source>
        <strain evidence="6 7">F0235</strain>
    </source>
</reference>
<dbReference type="PRINTS" id="PR00455">
    <property type="entry name" value="HTHTETR"/>
</dbReference>
<dbReference type="HOGENOM" id="CLU_069356_2_2_11"/>
<evidence type="ECO:0000256" key="4">
    <source>
        <dbReference type="PROSITE-ProRule" id="PRU00335"/>
    </source>
</evidence>
<evidence type="ECO:0000313" key="7">
    <source>
        <dbReference type="Proteomes" id="UP000010445"/>
    </source>
</evidence>
<dbReference type="InterPro" id="IPR050109">
    <property type="entry name" value="HTH-type_TetR-like_transc_reg"/>
</dbReference>
<dbReference type="OrthoDB" id="3211155at2"/>
<feature type="DNA-binding region" description="H-T-H motif" evidence="4">
    <location>
        <begin position="46"/>
        <end position="65"/>
    </location>
</feature>
<dbReference type="SUPFAM" id="SSF46689">
    <property type="entry name" value="Homeodomain-like"/>
    <property type="match status" value="1"/>
</dbReference>
<dbReference type="AlphaFoldDB" id="L1MI05"/>
<dbReference type="GO" id="GO:0000976">
    <property type="term" value="F:transcription cis-regulatory region binding"/>
    <property type="evidence" value="ECO:0007669"/>
    <property type="project" value="TreeGrafter"/>
</dbReference>
<evidence type="ECO:0000256" key="3">
    <source>
        <dbReference type="ARBA" id="ARBA00023163"/>
    </source>
</evidence>
<dbReference type="PANTHER" id="PTHR30055">
    <property type="entry name" value="HTH-TYPE TRANSCRIPTIONAL REGULATOR RUTR"/>
    <property type="match status" value="1"/>
</dbReference>
<keyword evidence="7" id="KW-1185">Reference proteome</keyword>
<dbReference type="Pfam" id="PF00440">
    <property type="entry name" value="TetR_N"/>
    <property type="match status" value="1"/>
</dbReference>
<dbReference type="PATRIC" id="fig|1035195.3.peg.857"/>
<keyword evidence="1" id="KW-0805">Transcription regulation</keyword>
<organism evidence="6 7">
    <name type="scientific">Corynebacterium durum F0235</name>
    <dbReference type="NCBI Taxonomy" id="1035195"/>
    <lineage>
        <taxon>Bacteria</taxon>
        <taxon>Bacillati</taxon>
        <taxon>Actinomycetota</taxon>
        <taxon>Actinomycetes</taxon>
        <taxon>Mycobacteriales</taxon>
        <taxon>Corynebacteriaceae</taxon>
        <taxon>Corynebacterium</taxon>
    </lineage>
</organism>
<dbReference type="eggNOG" id="COG1309">
    <property type="taxonomic scope" value="Bacteria"/>
</dbReference>
<evidence type="ECO:0000256" key="2">
    <source>
        <dbReference type="ARBA" id="ARBA00023125"/>
    </source>
</evidence>
<protein>
    <submittedName>
        <fullName evidence="6">Transcriptional regulator, TetR family</fullName>
    </submittedName>
</protein>
<dbReference type="GO" id="GO:0003700">
    <property type="term" value="F:DNA-binding transcription factor activity"/>
    <property type="evidence" value="ECO:0007669"/>
    <property type="project" value="TreeGrafter"/>
</dbReference>
<evidence type="ECO:0000256" key="1">
    <source>
        <dbReference type="ARBA" id="ARBA00023015"/>
    </source>
</evidence>
<evidence type="ECO:0000313" key="6">
    <source>
        <dbReference type="EMBL" id="EKX90893.1"/>
    </source>
</evidence>
<keyword evidence="3" id="KW-0804">Transcription</keyword>
<comment type="caution">
    <text evidence="6">The sequence shown here is derived from an EMBL/GenBank/DDBJ whole genome shotgun (WGS) entry which is preliminary data.</text>
</comment>
<dbReference type="Gene3D" id="1.10.357.10">
    <property type="entry name" value="Tetracycline Repressor, domain 2"/>
    <property type="match status" value="1"/>
</dbReference>
<evidence type="ECO:0000259" key="5">
    <source>
        <dbReference type="PROSITE" id="PS50977"/>
    </source>
</evidence>
<dbReference type="InterPro" id="IPR009057">
    <property type="entry name" value="Homeodomain-like_sf"/>
</dbReference>
<keyword evidence="2 4" id="KW-0238">DNA-binding</keyword>